<proteinExistence type="predicted"/>
<gene>
    <name evidence="1" type="ORF">PAXINDRAFT_89641</name>
</gene>
<reference evidence="2" key="2">
    <citation type="submission" date="2015-01" db="EMBL/GenBank/DDBJ databases">
        <title>Evolutionary Origins and Diversification of the Mycorrhizal Mutualists.</title>
        <authorList>
            <consortium name="DOE Joint Genome Institute"/>
            <consortium name="Mycorrhizal Genomics Consortium"/>
            <person name="Kohler A."/>
            <person name="Kuo A."/>
            <person name="Nagy L.G."/>
            <person name="Floudas D."/>
            <person name="Copeland A."/>
            <person name="Barry K.W."/>
            <person name="Cichocki N."/>
            <person name="Veneault-Fourrey C."/>
            <person name="LaButti K."/>
            <person name="Lindquist E.A."/>
            <person name="Lipzen A."/>
            <person name="Lundell T."/>
            <person name="Morin E."/>
            <person name="Murat C."/>
            <person name="Riley R."/>
            <person name="Ohm R."/>
            <person name="Sun H."/>
            <person name="Tunlid A."/>
            <person name="Henrissat B."/>
            <person name="Grigoriev I.V."/>
            <person name="Hibbett D.S."/>
            <person name="Martin F."/>
        </authorList>
    </citation>
    <scope>NUCLEOTIDE SEQUENCE [LARGE SCALE GENOMIC DNA]</scope>
    <source>
        <strain evidence="2">ATCC 200175</strain>
    </source>
</reference>
<evidence type="ECO:0000313" key="2">
    <source>
        <dbReference type="Proteomes" id="UP000053647"/>
    </source>
</evidence>
<keyword evidence="2" id="KW-1185">Reference proteome</keyword>
<evidence type="ECO:0000313" key="1">
    <source>
        <dbReference type="EMBL" id="KIJ07910.1"/>
    </source>
</evidence>
<dbReference type="OrthoDB" id="3256444at2759"/>
<accession>A0A0C9SXU8</accession>
<protein>
    <submittedName>
        <fullName evidence="1">Uncharacterized protein</fullName>
    </submittedName>
</protein>
<organism evidence="1 2">
    <name type="scientific">Paxillus involutus ATCC 200175</name>
    <dbReference type="NCBI Taxonomy" id="664439"/>
    <lineage>
        <taxon>Eukaryota</taxon>
        <taxon>Fungi</taxon>
        <taxon>Dikarya</taxon>
        <taxon>Basidiomycota</taxon>
        <taxon>Agaricomycotina</taxon>
        <taxon>Agaricomycetes</taxon>
        <taxon>Agaricomycetidae</taxon>
        <taxon>Boletales</taxon>
        <taxon>Paxilineae</taxon>
        <taxon>Paxillaceae</taxon>
        <taxon>Paxillus</taxon>
    </lineage>
</organism>
<name>A0A0C9SXU8_PAXIN</name>
<sequence length="147" mass="16772">MHAQFSQHAYHKWCKDNNLELKLPDDVKAHKTASAAANMRQGTLDKHVQEIEPEAHILPYTDKLFCEAAVKWLITTNQPIQAVDHPSFRKMIDIASQATKGVVIPNRKATQAEIINVFKKQMTWLRECLNVSATSLRHSVTDISWLE</sequence>
<dbReference type="HOGENOM" id="CLU_161754_0_0_1"/>
<dbReference type="Proteomes" id="UP000053647">
    <property type="component" value="Unassembled WGS sequence"/>
</dbReference>
<reference evidence="1 2" key="1">
    <citation type="submission" date="2014-06" db="EMBL/GenBank/DDBJ databases">
        <authorList>
            <consortium name="DOE Joint Genome Institute"/>
            <person name="Kuo A."/>
            <person name="Kohler A."/>
            <person name="Nagy L.G."/>
            <person name="Floudas D."/>
            <person name="Copeland A."/>
            <person name="Barry K.W."/>
            <person name="Cichocki N."/>
            <person name="Veneault-Fourrey C."/>
            <person name="LaButti K."/>
            <person name="Lindquist E.A."/>
            <person name="Lipzen A."/>
            <person name="Lundell T."/>
            <person name="Morin E."/>
            <person name="Murat C."/>
            <person name="Sun H."/>
            <person name="Tunlid A."/>
            <person name="Henrissat B."/>
            <person name="Grigoriev I.V."/>
            <person name="Hibbett D.S."/>
            <person name="Martin F."/>
            <person name="Nordberg H.P."/>
            <person name="Cantor M.N."/>
            <person name="Hua S.X."/>
        </authorList>
    </citation>
    <scope>NUCLEOTIDE SEQUENCE [LARGE SCALE GENOMIC DNA]</scope>
    <source>
        <strain evidence="1 2">ATCC 200175</strain>
    </source>
</reference>
<dbReference type="EMBL" id="KN819751">
    <property type="protein sequence ID" value="KIJ07910.1"/>
    <property type="molecule type" value="Genomic_DNA"/>
</dbReference>
<dbReference type="AlphaFoldDB" id="A0A0C9SXU8"/>